<sequence length="395" mass="44264">MVFGRSLTETRLISSANYVRTELPTRLAHRIRDMQTLPYVVVTNPHISQVYELYYKAFESLRRVREINTLDDNERFCKKISETLQEHLTVIPKLAMGVIECRDLMKAEDMDKFMNTILRSRISRRVIAEQHLALTETFNSPWHFPDSPTTTGASHEFVGEVFLKCNAKEVVERCGEEVRALASVAYGPSTSLPSIKLSGHLDATFPYILSHLEYIIGELLRNSIQATVEKQKMGGTASALPPIEVTICEAPQHVIIRVSDQGGGIPREILPYLWAFSKGPRSNERLENLHHVPKMAATLQEVRVSQDLPESHPTSTGNSSATRHLHDTSLSSLSSRPPNLRLGMGLPLGRVYAEYWAGSLEVHSLEGYGVDAFLQISKLGNKNEQLTMRASMDAV</sequence>
<evidence type="ECO:0000256" key="3">
    <source>
        <dbReference type="ARBA" id="ARBA00022741"/>
    </source>
</evidence>
<dbReference type="InterPro" id="IPR003594">
    <property type="entry name" value="HATPase_dom"/>
</dbReference>
<dbReference type="InterPro" id="IPR036784">
    <property type="entry name" value="AK/P_DHK_N_sf"/>
</dbReference>
<keyword evidence="5 7" id="KW-0067">ATP-binding</keyword>
<evidence type="ECO:0000256" key="5">
    <source>
        <dbReference type="ARBA" id="ARBA00022840"/>
    </source>
</evidence>
<dbReference type="GO" id="GO:0005759">
    <property type="term" value="C:mitochondrial matrix"/>
    <property type="evidence" value="ECO:0007669"/>
    <property type="project" value="UniProtKB-SubCell"/>
</dbReference>
<dbReference type="InterPro" id="IPR018955">
    <property type="entry name" value="BCDHK/PDK_N"/>
</dbReference>
<dbReference type="SUPFAM" id="SSF69012">
    <property type="entry name" value="alpha-ketoacid dehydrogenase kinase, N-terminal domain"/>
    <property type="match status" value="1"/>
</dbReference>
<dbReference type="Pfam" id="PF10436">
    <property type="entry name" value="BCDHK_Adom3"/>
    <property type="match status" value="1"/>
</dbReference>
<feature type="domain" description="Histidine kinase/HSP90-like ATPase" evidence="9">
    <location>
        <begin position="211"/>
        <end position="370"/>
    </location>
</feature>
<reference evidence="11" key="1">
    <citation type="submission" date="2019-07" db="EMBL/GenBank/DDBJ databases">
        <title>Hyphodiscus hymeniophilus genome sequencing and assembly.</title>
        <authorList>
            <person name="Kramer G."/>
            <person name="Nodwell J."/>
        </authorList>
    </citation>
    <scope>NUCLEOTIDE SEQUENCE</scope>
    <source>
        <strain evidence="11">ATCC 34498</strain>
    </source>
</reference>
<dbReference type="GO" id="GO:0010906">
    <property type="term" value="P:regulation of glucose metabolic process"/>
    <property type="evidence" value="ECO:0007669"/>
    <property type="project" value="TreeGrafter"/>
</dbReference>
<dbReference type="PANTHER" id="PTHR11947:SF25">
    <property type="entry name" value="[PYRUVATE DEHYDROGENASE (ACETYL-TRANSFERRING)] KINASE 2, MITOCHONDRIAL"/>
    <property type="match status" value="1"/>
</dbReference>
<evidence type="ECO:0000313" key="11">
    <source>
        <dbReference type="EMBL" id="KAG0646587.1"/>
    </source>
</evidence>
<organism evidence="11 12">
    <name type="scientific">Hyphodiscus hymeniophilus</name>
    <dbReference type="NCBI Taxonomy" id="353542"/>
    <lineage>
        <taxon>Eukaryota</taxon>
        <taxon>Fungi</taxon>
        <taxon>Dikarya</taxon>
        <taxon>Ascomycota</taxon>
        <taxon>Pezizomycotina</taxon>
        <taxon>Leotiomycetes</taxon>
        <taxon>Helotiales</taxon>
        <taxon>Hyphodiscaceae</taxon>
        <taxon>Hyphodiscus</taxon>
    </lineage>
</organism>
<proteinExistence type="inferred from homology"/>
<evidence type="ECO:0000256" key="4">
    <source>
        <dbReference type="ARBA" id="ARBA00022777"/>
    </source>
</evidence>
<comment type="subcellular location">
    <subcellularLocation>
        <location evidence="7">Mitochondrion matrix</location>
    </subcellularLocation>
</comment>
<feature type="compositionally biased region" description="Polar residues" evidence="8">
    <location>
        <begin position="312"/>
        <end position="322"/>
    </location>
</feature>
<comment type="similarity">
    <text evidence="1 7">Belongs to the PDK/BCKDK protein kinase family.</text>
</comment>
<dbReference type="GO" id="GO:0005524">
    <property type="term" value="F:ATP binding"/>
    <property type="evidence" value="ECO:0007669"/>
    <property type="project" value="UniProtKB-UniRule"/>
</dbReference>
<evidence type="ECO:0000313" key="12">
    <source>
        <dbReference type="Proteomes" id="UP000785200"/>
    </source>
</evidence>
<evidence type="ECO:0000256" key="2">
    <source>
        <dbReference type="ARBA" id="ARBA00022679"/>
    </source>
</evidence>
<keyword evidence="4 7" id="KW-0418">Kinase</keyword>
<dbReference type="InterPro" id="IPR036890">
    <property type="entry name" value="HATPase_C_sf"/>
</dbReference>
<dbReference type="Pfam" id="PF02518">
    <property type="entry name" value="HATPase_c"/>
    <property type="match status" value="1"/>
</dbReference>
<evidence type="ECO:0000256" key="7">
    <source>
        <dbReference type="RuleBase" id="RU366032"/>
    </source>
</evidence>
<keyword evidence="6 7" id="KW-0496">Mitochondrion</keyword>
<dbReference type="PANTHER" id="PTHR11947">
    <property type="entry name" value="PYRUVATE DEHYDROGENASE KINASE"/>
    <property type="match status" value="1"/>
</dbReference>
<dbReference type="SUPFAM" id="SSF55874">
    <property type="entry name" value="ATPase domain of HSP90 chaperone/DNA topoisomerase II/histidine kinase"/>
    <property type="match status" value="1"/>
</dbReference>
<dbReference type="Gene3D" id="1.20.140.20">
    <property type="entry name" value="Alpha-ketoacid/pyruvate dehydrogenase kinase, N-terminal domain"/>
    <property type="match status" value="1"/>
</dbReference>
<name>A0A9P7AU87_9HELO</name>
<gene>
    <name evidence="11" type="ORF">D0Z07_7379</name>
</gene>
<dbReference type="OrthoDB" id="407390at2759"/>
<dbReference type="EC" id="2.7.11.-" evidence="7"/>
<dbReference type="Gene3D" id="3.30.565.10">
    <property type="entry name" value="Histidine kinase-like ATPase, C-terminal domain"/>
    <property type="match status" value="1"/>
</dbReference>
<protein>
    <recommendedName>
        <fullName evidence="7">Protein-serine/threonine kinase</fullName>
        <ecNumber evidence="7">2.7.11.-</ecNumber>
    </recommendedName>
</protein>
<evidence type="ECO:0000259" key="10">
    <source>
        <dbReference type="Pfam" id="PF10436"/>
    </source>
</evidence>
<evidence type="ECO:0000256" key="6">
    <source>
        <dbReference type="ARBA" id="ARBA00023128"/>
    </source>
</evidence>
<keyword evidence="12" id="KW-1185">Reference proteome</keyword>
<accession>A0A9P7AU87</accession>
<dbReference type="InterPro" id="IPR039028">
    <property type="entry name" value="BCKD/PDK"/>
</dbReference>
<evidence type="ECO:0000256" key="1">
    <source>
        <dbReference type="ARBA" id="ARBA00006155"/>
    </source>
</evidence>
<feature type="region of interest" description="Disordered" evidence="8">
    <location>
        <begin position="305"/>
        <end position="336"/>
    </location>
</feature>
<evidence type="ECO:0000259" key="9">
    <source>
        <dbReference type="Pfam" id="PF02518"/>
    </source>
</evidence>
<keyword evidence="3 7" id="KW-0547">Nucleotide-binding</keyword>
<comment type="caution">
    <text evidence="11">The sequence shown here is derived from an EMBL/GenBank/DDBJ whole genome shotgun (WGS) entry which is preliminary data.</text>
</comment>
<evidence type="ECO:0000256" key="8">
    <source>
        <dbReference type="SAM" id="MobiDB-lite"/>
    </source>
</evidence>
<dbReference type="AlphaFoldDB" id="A0A9P7AU87"/>
<feature type="domain" description="Branched-chain alpha-ketoacid dehydrogenase kinase/Pyruvate dehydrogenase kinase N-terminal" evidence="10">
    <location>
        <begin position="2"/>
        <end position="160"/>
    </location>
</feature>
<dbReference type="Proteomes" id="UP000785200">
    <property type="component" value="Unassembled WGS sequence"/>
</dbReference>
<keyword evidence="2 7" id="KW-0808">Transferase</keyword>
<dbReference type="EMBL" id="VNKQ01000015">
    <property type="protein sequence ID" value="KAG0646587.1"/>
    <property type="molecule type" value="Genomic_DNA"/>
</dbReference>
<dbReference type="GO" id="GO:0004740">
    <property type="term" value="F:pyruvate dehydrogenase (acetyl-transferring) kinase activity"/>
    <property type="evidence" value="ECO:0007669"/>
    <property type="project" value="TreeGrafter"/>
</dbReference>